<dbReference type="InterPro" id="IPR007527">
    <property type="entry name" value="Znf_SWIM"/>
</dbReference>
<accession>A0ABQ7ZHW0</accession>
<reference evidence="7 8" key="1">
    <citation type="submission" date="2021-05" db="EMBL/GenBank/DDBJ databases">
        <title>Genome Assembly of Synthetic Allotetraploid Brassica napus Reveals Homoeologous Exchanges between Subgenomes.</title>
        <authorList>
            <person name="Davis J.T."/>
        </authorList>
    </citation>
    <scope>NUCLEOTIDE SEQUENCE [LARGE SCALE GENOMIC DNA]</scope>
    <source>
        <strain evidence="8">cv. Da-Ae</strain>
        <tissue evidence="7">Seedling</tissue>
    </source>
</reference>
<feature type="region of interest" description="Disordered" evidence="5">
    <location>
        <begin position="37"/>
        <end position="71"/>
    </location>
</feature>
<dbReference type="Proteomes" id="UP000824890">
    <property type="component" value="Unassembled WGS sequence"/>
</dbReference>
<comment type="caution">
    <text evidence="7">The sequence shown here is derived from an EMBL/GenBank/DDBJ whole genome shotgun (WGS) entry which is preliminary data.</text>
</comment>
<dbReference type="InterPro" id="IPR006564">
    <property type="entry name" value="Znf_PMZ"/>
</dbReference>
<keyword evidence="8" id="KW-1185">Reference proteome</keyword>
<evidence type="ECO:0000256" key="4">
    <source>
        <dbReference type="PROSITE-ProRule" id="PRU00325"/>
    </source>
</evidence>
<dbReference type="EMBL" id="JAGKQM010000015">
    <property type="protein sequence ID" value="KAH0879621.1"/>
    <property type="molecule type" value="Genomic_DNA"/>
</dbReference>
<gene>
    <name evidence="7" type="ORF">HID58_067015</name>
</gene>
<sequence length="467" mass="53376">MAEKYNWVYVKVHRTLARSNNSDFNFTLSKVENVDSANEDNRVNDSYGSDSEVEERGGVIEQDDSFGVSDSEGGDSIVDKRNFHGGSHVPLIIASLECLELLLELTKRSTIAHDRGKVYFLTNSKIVDIYIEEFRINPNISTTQLQQKLQRRNINMEELKKISVATYDDLKISQYCLWSRAFFTEYSSSDAIENNLGEPFNAAIRIARTKPVVEMLEDIRRKDYKTSEQSQKRAEADKCRANYTYKSVAKLEEHIELAKNCSPLSCGLGDYEVRYFNDKFLVKMRGDIFCSCRMYKIGGIPCCHIVSAMRLEKNADQDLKTFISNWFTIEKLEICYAHPLKPINGMNMWKVITNVRINPPPFKKPPVRPPARHNKMYCKKHPFSKSPKNRPGRPHKEVIPHVSAGLFIHAPEGTLGRKWFASASQPEHDVPSLSSGLPKRGPGRPRKKLSEGVYIISFCSIIGNFWF</sequence>
<evidence type="ECO:0000256" key="5">
    <source>
        <dbReference type="SAM" id="MobiDB-lite"/>
    </source>
</evidence>
<dbReference type="PROSITE" id="PS50966">
    <property type="entry name" value="ZF_SWIM"/>
    <property type="match status" value="1"/>
</dbReference>
<dbReference type="PANTHER" id="PTHR31973:SF187">
    <property type="entry name" value="MUTATOR TRANSPOSASE MUDRA PROTEIN"/>
    <property type="match status" value="1"/>
</dbReference>
<feature type="region of interest" description="Disordered" evidence="5">
    <location>
        <begin position="426"/>
        <end position="447"/>
    </location>
</feature>
<evidence type="ECO:0000313" key="7">
    <source>
        <dbReference type="EMBL" id="KAH0879621.1"/>
    </source>
</evidence>
<keyword evidence="3" id="KW-0862">Zinc</keyword>
<dbReference type="SMART" id="SM00575">
    <property type="entry name" value="ZnF_PMZ"/>
    <property type="match status" value="1"/>
</dbReference>
<dbReference type="Pfam" id="PF04434">
    <property type="entry name" value="SWIM"/>
    <property type="match status" value="1"/>
</dbReference>
<evidence type="ECO:0000259" key="6">
    <source>
        <dbReference type="PROSITE" id="PS50966"/>
    </source>
</evidence>
<protein>
    <recommendedName>
        <fullName evidence="6">SWIM-type domain-containing protein</fullName>
    </recommendedName>
</protein>
<proteinExistence type="predicted"/>
<dbReference type="PANTHER" id="PTHR31973">
    <property type="entry name" value="POLYPROTEIN, PUTATIVE-RELATED"/>
    <property type="match status" value="1"/>
</dbReference>
<organism evidence="7 8">
    <name type="scientific">Brassica napus</name>
    <name type="common">Rape</name>
    <dbReference type="NCBI Taxonomy" id="3708"/>
    <lineage>
        <taxon>Eukaryota</taxon>
        <taxon>Viridiplantae</taxon>
        <taxon>Streptophyta</taxon>
        <taxon>Embryophyta</taxon>
        <taxon>Tracheophyta</taxon>
        <taxon>Spermatophyta</taxon>
        <taxon>Magnoliopsida</taxon>
        <taxon>eudicotyledons</taxon>
        <taxon>Gunneridae</taxon>
        <taxon>Pentapetalae</taxon>
        <taxon>rosids</taxon>
        <taxon>malvids</taxon>
        <taxon>Brassicales</taxon>
        <taxon>Brassicaceae</taxon>
        <taxon>Brassiceae</taxon>
        <taxon>Brassica</taxon>
    </lineage>
</organism>
<name>A0ABQ7ZHW0_BRANA</name>
<keyword evidence="2 4" id="KW-0863">Zinc-finger</keyword>
<evidence type="ECO:0000256" key="3">
    <source>
        <dbReference type="ARBA" id="ARBA00022833"/>
    </source>
</evidence>
<evidence type="ECO:0000313" key="8">
    <source>
        <dbReference type="Proteomes" id="UP000824890"/>
    </source>
</evidence>
<evidence type="ECO:0000256" key="2">
    <source>
        <dbReference type="ARBA" id="ARBA00022771"/>
    </source>
</evidence>
<feature type="domain" description="SWIM-type" evidence="6">
    <location>
        <begin position="280"/>
        <end position="313"/>
    </location>
</feature>
<keyword evidence="1" id="KW-0479">Metal-binding</keyword>
<evidence type="ECO:0000256" key="1">
    <source>
        <dbReference type="ARBA" id="ARBA00022723"/>
    </source>
</evidence>